<protein>
    <submittedName>
        <fullName evidence="1">Uncharacterized protein</fullName>
    </submittedName>
</protein>
<keyword evidence="2" id="KW-1185">Reference proteome</keyword>
<proteinExistence type="predicted"/>
<dbReference type="AlphaFoldDB" id="G0MTF0"/>
<gene>
    <name evidence="1" type="ORF">CAEBREN_06768</name>
</gene>
<dbReference type="InParanoid" id="G0MTF0"/>
<sequence>MIGASEWTMELTYGLR</sequence>
<evidence type="ECO:0000313" key="2">
    <source>
        <dbReference type="Proteomes" id="UP000008068"/>
    </source>
</evidence>
<evidence type="ECO:0000313" key="1">
    <source>
        <dbReference type="EMBL" id="EGT43720.1"/>
    </source>
</evidence>
<accession>G0MTF0</accession>
<reference evidence="2" key="1">
    <citation type="submission" date="2011-07" db="EMBL/GenBank/DDBJ databases">
        <authorList>
            <consortium name="Caenorhabditis brenneri Sequencing and Analysis Consortium"/>
            <person name="Wilson R.K."/>
        </authorList>
    </citation>
    <scope>NUCLEOTIDE SEQUENCE [LARGE SCALE GENOMIC DNA]</scope>
    <source>
        <strain evidence="2">PB2801</strain>
    </source>
</reference>
<dbReference type="EMBL" id="GL379811">
    <property type="protein sequence ID" value="EGT43720.1"/>
    <property type="molecule type" value="Genomic_DNA"/>
</dbReference>
<dbReference type="Proteomes" id="UP000008068">
    <property type="component" value="Unassembled WGS sequence"/>
</dbReference>
<name>G0MTF0_CAEBE</name>
<organism evidence="2">
    <name type="scientific">Caenorhabditis brenneri</name>
    <name type="common">Nematode worm</name>
    <dbReference type="NCBI Taxonomy" id="135651"/>
    <lineage>
        <taxon>Eukaryota</taxon>
        <taxon>Metazoa</taxon>
        <taxon>Ecdysozoa</taxon>
        <taxon>Nematoda</taxon>
        <taxon>Chromadorea</taxon>
        <taxon>Rhabditida</taxon>
        <taxon>Rhabditina</taxon>
        <taxon>Rhabditomorpha</taxon>
        <taxon>Rhabditoidea</taxon>
        <taxon>Rhabditidae</taxon>
        <taxon>Peloderinae</taxon>
        <taxon>Caenorhabditis</taxon>
    </lineage>
</organism>